<protein>
    <submittedName>
        <fullName evidence="3 4">MARVEL domain-containing protein</fullName>
    </submittedName>
</protein>
<keyword evidence="1" id="KW-0472">Membrane</keyword>
<evidence type="ECO:0000313" key="4">
    <source>
        <dbReference type="WBParaSite" id="TCONS_00005393.p1"/>
    </source>
</evidence>
<name>A0A0K0EJ57_STRER</name>
<keyword evidence="2" id="KW-1185">Reference proteome</keyword>
<keyword evidence="1" id="KW-1133">Transmembrane helix</keyword>
<dbReference type="Proteomes" id="UP000035681">
    <property type="component" value="Unplaced"/>
</dbReference>
<sequence length="140" mass="15850">MVNIEMNSNYFTSSRGIIKISQIIAGLVVSSFLCSGSGLCFGESRVGSASFLNSVCVIINIILLILNFLSITNYKFEKIYSIVSAVLFIIAVALMVWYFLQYQIRFWNIITTVLMIIQIILFIWDYKILSGDAPNEQRVI</sequence>
<proteinExistence type="predicted"/>
<evidence type="ECO:0000256" key="1">
    <source>
        <dbReference type="SAM" id="Phobius"/>
    </source>
</evidence>
<accession>A0A0K0EJ57</accession>
<evidence type="ECO:0000313" key="2">
    <source>
        <dbReference type="Proteomes" id="UP000035681"/>
    </source>
</evidence>
<organism evidence="3">
    <name type="scientific">Strongyloides stercoralis</name>
    <name type="common">Threadworm</name>
    <dbReference type="NCBI Taxonomy" id="6248"/>
    <lineage>
        <taxon>Eukaryota</taxon>
        <taxon>Metazoa</taxon>
        <taxon>Ecdysozoa</taxon>
        <taxon>Nematoda</taxon>
        <taxon>Chromadorea</taxon>
        <taxon>Rhabditida</taxon>
        <taxon>Tylenchina</taxon>
        <taxon>Panagrolaimomorpha</taxon>
        <taxon>Strongyloidoidea</taxon>
        <taxon>Strongyloididae</taxon>
        <taxon>Strongyloides</taxon>
    </lineage>
</organism>
<dbReference type="WBParaSite" id="SSTP_0000950800.1">
    <property type="protein sequence ID" value="SSTP_0000950800.1"/>
    <property type="gene ID" value="SSTP_0000950800"/>
</dbReference>
<feature type="transmembrane region" description="Helical" evidence="1">
    <location>
        <begin position="79"/>
        <end position="100"/>
    </location>
</feature>
<keyword evidence="1" id="KW-0812">Transmembrane</keyword>
<feature type="transmembrane region" description="Helical" evidence="1">
    <location>
        <begin position="52"/>
        <end position="72"/>
    </location>
</feature>
<dbReference type="AlphaFoldDB" id="A0A0K0EJ57"/>
<reference evidence="3" key="1">
    <citation type="submission" date="2015-08" db="UniProtKB">
        <authorList>
            <consortium name="WormBaseParasite"/>
        </authorList>
    </citation>
    <scope>IDENTIFICATION</scope>
</reference>
<dbReference type="WBParaSite" id="TCONS_00005393.p1">
    <property type="protein sequence ID" value="TCONS_00005393.p1"/>
    <property type="gene ID" value="XLOC_003696"/>
</dbReference>
<evidence type="ECO:0000313" key="3">
    <source>
        <dbReference type="WBParaSite" id="SSTP_0000950800.1"/>
    </source>
</evidence>
<feature type="transmembrane region" description="Helical" evidence="1">
    <location>
        <begin position="106"/>
        <end position="124"/>
    </location>
</feature>